<proteinExistence type="predicted"/>
<evidence type="ECO:0000313" key="1">
    <source>
        <dbReference type="EMBL" id="VFS87463.1"/>
    </source>
</evidence>
<gene>
    <name evidence="1" type="ORF">NCTC12998_06378</name>
</gene>
<protein>
    <submittedName>
        <fullName evidence="1">Uncharacterized protein</fullName>
    </submittedName>
</protein>
<reference evidence="1 2" key="1">
    <citation type="submission" date="2019-03" db="EMBL/GenBank/DDBJ databases">
        <authorList>
            <consortium name="Pathogen Informatics"/>
        </authorList>
    </citation>
    <scope>NUCLEOTIDE SEQUENCE [LARGE SCALE GENOMIC DNA]</scope>
    <source>
        <strain evidence="1 2">NCTC12998</strain>
    </source>
</reference>
<dbReference type="Proteomes" id="UP000345637">
    <property type="component" value="Unassembled WGS sequence"/>
</dbReference>
<accession>A0A485CSC7</accession>
<organism evidence="1 2">
    <name type="scientific">Raoultella planticola</name>
    <name type="common">Klebsiella planticola</name>
    <dbReference type="NCBI Taxonomy" id="575"/>
    <lineage>
        <taxon>Bacteria</taxon>
        <taxon>Pseudomonadati</taxon>
        <taxon>Pseudomonadota</taxon>
        <taxon>Gammaproteobacteria</taxon>
        <taxon>Enterobacterales</taxon>
        <taxon>Enterobacteriaceae</taxon>
        <taxon>Klebsiella/Raoultella group</taxon>
        <taxon>Raoultella</taxon>
    </lineage>
</organism>
<dbReference type="EMBL" id="CAADJE010000033">
    <property type="protein sequence ID" value="VFS87463.1"/>
    <property type="molecule type" value="Genomic_DNA"/>
</dbReference>
<evidence type="ECO:0000313" key="2">
    <source>
        <dbReference type="Proteomes" id="UP000345637"/>
    </source>
</evidence>
<dbReference type="AlphaFoldDB" id="A0A485CSC7"/>
<sequence length="65" mass="7320">MTDFLFLGFLLKQCLEFFPDAGFACLGKHECCPVRKLAVVACLTIHEALRIDFIGFIGMFFIPGF</sequence>
<name>A0A485CSC7_RAOPL</name>